<dbReference type="PANTHER" id="PTHR33787">
    <property type="match status" value="1"/>
</dbReference>
<dbReference type="GO" id="GO:0010196">
    <property type="term" value="P:nonphotochemical quenching"/>
    <property type="evidence" value="ECO:0000318"/>
    <property type="project" value="GO_Central"/>
</dbReference>
<gene>
    <name evidence="2" type="ORF">T459_27620</name>
</gene>
<comment type="caution">
    <text evidence="2">The sequence shown here is derived from an EMBL/GenBank/DDBJ whole genome shotgun (WGS) entry which is preliminary data.</text>
</comment>
<reference evidence="2 3" key="2">
    <citation type="journal article" date="2017" name="Genome Biol.">
        <title>New reference genome sequences of hot pepper reveal the massive evolution of plant disease-resistance genes by retroduplication.</title>
        <authorList>
            <person name="Kim S."/>
            <person name="Park J."/>
            <person name="Yeom S.I."/>
            <person name="Kim Y.M."/>
            <person name="Seo E."/>
            <person name="Kim K.T."/>
            <person name="Kim M.S."/>
            <person name="Lee J.M."/>
            <person name="Cheong K."/>
            <person name="Shin H.S."/>
            <person name="Kim S.B."/>
            <person name="Han K."/>
            <person name="Lee J."/>
            <person name="Park M."/>
            <person name="Lee H.A."/>
            <person name="Lee H.Y."/>
            <person name="Lee Y."/>
            <person name="Oh S."/>
            <person name="Lee J.H."/>
            <person name="Choi E."/>
            <person name="Choi E."/>
            <person name="Lee S.E."/>
            <person name="Jeon J."/>
            <person name="Kim H."/>
            <person name="Choi G."/>
            <person name="Song H."/>
            <person name="Lee J."/>
            <person name="Lee S.C."/>
            <person name="Kwon J.K."/>
            <person name="Lee H.Y."/>
            <person name="Koo N."/>
            <person name="Hong Y."/>
            <person name="Kim R.W."/>
            <person name="Kang W.H."/>
            <person name="Huh J.H."/>
            <person name="Kang B.C."/>
            <person name="Yang T.J."/>
            <person name="Lee Y.H."/>
            <person name="Bennetzen J.L."/>
            <person name="Choi D."/>
        </authorList>
    </citation>
    <scope>NUCLEOTIDE SEQUENCE [LARGE SCALE GENOMIC DNA]</scope>
    <source>
        <strain evidence="3">cv. CM334</strain>
    </source>
</reference>
<proteinExistence type="inferred from homology"/>
<evidence type="ECO:0000313" key="2">
    <source>
        <dbReference type="EMBL" id="PHT68133.1"/>
    </source>
</evidence>
<name>A0A2G2YEF2_CAPAN</name>
<comment type="similarity">
    <text evidence="1">Belongs to the ycf20 family.</text>
</comment>
<evidence type="ECO:0000256" key="1">
    <source>
        <dbReference type="ARBA" id="ARBA00009846"/>
    </source>
</evidence>
<dbReference type="AlphaFoldDB" id="A0A2G2YEF2"/>
<organism evidence="2 3">
    <name type="scientific">Capsicum annuum</name>
    <name type="common">Capsicum pepper</name>
    <dbReference type="NCBI Taxonomy" id="4072"/>
    <lineage>
        <taxon>Eukaryota</taxon>
        <taxon>Viridiplantae</taxon>
        <taxon>Streptophyta</taxon>
        <taxon>Embryophyta</taxon>
        <taxon>Tracheophyta</taxon>
        <taxon>Spermatophyta</taxon>
        <taxon>Magnoliopsida</taxon>
        <taxon>eudicotyledons</taxon>
        <taxon>Gunneridae</taxon>
        <taxon>Pentapetalae</taxon>
        <taxon>asterids</taxon>
        <taxon>lamiids</taxon>
        <taxon>Solanales</taxon>
        <taxon>Solanaceae</taxon>
        <taxon>Solanoideae</taxon>
        <taxon>Capsiceae</taxon>
        <taxon>Capsicum</taxon>
    </lineage>
</organism>
<dbReference type="Gramene" id="PHT68133">
    <property type="protein sequence ID" value="PHT68133"/>
    <property type="gene ID" value="T459_27620"/>
</dbReference>
<protein>
    <recommendedName>
        <fullName evidence="4">DUF4283 domain-containing protein</fullName>
    </recommendedName>
</protein>
<dbReference type="EMBL" id="AYRZ02000011">
    <property type="protein sequence ID" value="PHT68133.1"/>
    <property type="molecule type" value="Genomic_DNA"/>
</dbReference>
<dbReference type="Proteomes" id="UP000222542">
    <property type="component" value="Unassembled WGS sequence"/>
</dbReference>
<dbReference type="PANTHER" id="PTHR33787:SF4">
    <property type="entry name" value="YCF20-LIKE PROTEIN"/>
    <property type="match status" value="1"/>
</dbReference>
<sequence>MAKQGKGRPRNEVHLIIRTSPTTEDLVGKCVVRGISQVEMNRSGMTTSMNTRVQENLTKITIAPPSPSLTVGVVATGDAGYGKWTREIGSTSQFVVEPELYYHDDGIYIVKFQDTQDRDDVLFSGPYSINSMGRRLRSRTRIRGSRITFALDTGRIPSSDDQDGLNGNGRDLGGSHLGRIVGAEGRQFLEKLNSARKNFPVKVFLLLRGSELMSFHSWSRLPL</sequence>
<evidence type="ECO:0000313" key="3">
    <source>
        <dbReference type="Proteomes" id="UP000222542"/>
    </source>
</evidence>
<dbReference type="GO" id="GO:0009507">
    <property type="term" value="C:chloroplast"/>
    <property type="evidence" value="ECO:0000318"/>
    <property type="project" value="GO_Central"/>
</dbReference>
<keyword evidence="3" id="KW-1185">Reference proteome</keyword>
<evidence type="ECO:0008006" key="4">
    <source>
        <dbReference type="Google" id="ProtNLM"/>
    </source>
</evidence>
<accession>A0A2G2YEF2</accession>
<dbReference type="STRING" id="4072.A0A2G2YEF2"/>
<reference evidence="2 3" key="1">
    <citation type="journal article" date="2014" name="Nat. Genet.">
        <title>Genome sequence of the hot pepper provides insights into the evolution of pungency in Capsicum species.</title>
        <authorList>
            <person name="Kim S."/>
            <person name="Park M."/>
            <person name="Yeom S.I."/>
            <person name="Kim Y.M."/>
            <person name="Lee J.M."/>
            <person name="Lee H.A."/>
            <person name="Seo E."/>
            <person name="Choi J."/>
            <person name="Cheong K."/>
            <person name="Kim K.T."/>
            <person name="Jung K."/>
            <person name="Lee G.W."/>
            <person name="Oh S.K."/>
            <person name="Bae C."/>
            <person name="Kim S.B."/>
            <person name="Lee H.Y."/>
            <person name="Kim S.Y."/>
            <person name="Kim M.S."/>
            <person name="Kang B.C."/>
            <person name="Jo Y.D."/>
            <person name="Yang H.B."/>
            <person name="Jeong H.J."/>
            <person name="Kang W.H."/>
            <person name="Kwon J.K."/>
            <person name="Shin C."/>
            <person name="Lim J.Y."/>
            <person name="Park J.H."/>
            <person name="Huh J.H."/>
            <person name="Kim J.S."/>
            <person name="Kim B.D."/>
            <person name="Cohen O."/>
            <person name="Paran I."/>
            <person name="Suh M.C."/>
            <person name="Lee S.B."/>
            <person name="Kim Y.K."/>
            <person name="Shin Y."/>
            <person name="Noh S.J."/>
            <person name="Park J."/>
            <person name="Seo Y.S."/>
            <person name="Kwon S.Y."/>
            <person name="Kim H.A."/>
            <person name="Park J.M."/>
            <person name="Kim H.J."/>
            <person name="Choi S.B."/>
            <person name="Bosland P.W."/>
            <person name="Reeves G."/>
            <person name="Jo S.H."/>
            <person name="Lee B.W."/>
            <person name="Cho H.T."/>
            <person name="Choi H.S."/>
            <person name="Lee M.S."/>
            <person name="Yu Y."/>
            <person name="Do Choi Y."/>
            <person name="Park B.S."/>
            <person name="van Deynze A."/>
            <person name="Ashrafi H."/>
            <person name="Hill T."/>
            <person name="Kim W.T."/>
            <person name="Pai H.S."/>
            <person name="Ahn H.K."/>
            <person name="Yeam I."/>
            <person name="Giovannoni J.J."/>
            <person name="Rose J.K."/>
            <person name="Sorensen I."/>
            <person name="Lee S.J."/>
            <person name="Kim R.W."/>
            <person name="Choi I.Y."/>
            <person name="Choi B.S."/>
            <person name="Lim J.S."/>
            <person name="Lee Y.H."/>
            <person name="Choi D."/>
        </authorList>
    </citation>
    <scope>NUCLEOTIDE SEQUENCE [LARGE SCALE GENOMIC DNA]</scope>
    <source>
        <strain evidence="3">cv. CM334</strain>
    </source>
</reference>
<dbReference type="InterPro" id="IPR007572">
    <property type="entry name" value="Uncharacterised_Ycf20"/>
</dbReference>